<dbReference type="HOGENOM" id="CLU_913212_0_0_1"/>
<keyword evidence="3" id="KW-1185">Reference proteome</keyword>
<dbReference type="AlphaFoldDB" id="U5DGN7"/>
<proteinExistence type="predicted"/>
<accession>U5DGN7</accession>
<dbReference type="Proteomes" id="UP000017836">
    <property type="component" value="Unassembled WGS sequence"/>
</dbReference>
<evidence type="ECO:0000313" key="3">
    <source>
        <dbReference type="Proteomes" id="UP000017836"/>
    </source>
</evidence>
<feature type="region of interest" description="Disordered" evidence="1">
    <location>
        <begin position="195"/>
        <end position="219"/>
    </location>
</feature>
<evidence type="ECO:0000313" key="2">
    <source>
        <dbReference type="EMBL" id="ERN20647.1"/>
    </source>
</evidence>
<gene>
    <name evidence="2" type="ORF">AMTR_s00070p00152230</name>
</gene>
<protein>
    <submittedName>
        <fullName evidence="2">Uncharacterized protein</fullName>
    </submittedName>
</protein>
<evidence type="ECO:0000256" key="1">
    <source>
        <dbReference type="SAM" id="MobiDB-lite"/>
    </source>
</evidence>
<dbReference type="Gramene" id="ERN20647">
    <property type="protein sequence ID" value="ERN20647"/>
    <property type="gene ID" value="AMTR_s00070p00152230"/>
</dbReference>
<name>U5DGN7_AMBTC</name>
<reference evidence="3" key="1">
    <citation type="journal article" date="2013" name="Science">
        <title>The Amborella genome and the evolution of flowering plants.</title>
        <authorList>
            <consortium name="Amborella Genome Project"/>
        </authorList>
    </citation>
    <scope>NUCLEOTIDE SEQUENCE [LARGE SCALE GENOMIC DNA]</scope>
</reference>
<organism evidence="2 3">
    <name type="scientific">Amborella trichopoda</name>
    <dbReference type="NCBI Taxonomy" id="13333"/>
    <lineage>
        <taxon>Eukaryota</taxon>
        <taxon>Viridiplantae</taxon>
        <taxon>Streptophyta</taxon>
        <taxon>Embryophyta</taxon>
        <taxon>Tracheophyta</taxon>
        <taxon>Spermatophyta</taxon>
        <taxon>Magnoliopsida</taxon>
        <taxon>Amborellales</taxon>
        <taxon>Amborellaceae</taxon>
        <taxon>Amborella</taxon>
    </lineage>
</organism>
<dbReference type="EMBL" id="KI392058">
    <property type="protein sequence ID" value="ERN20647.1"/>
    <property type="molecule type" value="Genomic_DNA"/>
</dbReference>
<feature type="compositionally biased region" description="Basic and acidic residues" evidence="1">
    <location>
        <begin position="195"/>
        <end position="208"/>
    </location>
</feature>
<sequence>MKILCIPASLPPVPMTDHNKEGMKILRILTPVLQTETAPAKEPAVGLKFLQIPTSLKEENGTPTFHACCPTDRLKVLQILVVLCINKTKSDPHRPSALNQHCLGKILWVPKFLSLATVGKEGDEAKLTAQFYHMLDSEKMSDLLTTRSKVWRDHLETRGRLVSPDHTPANSPHQPHVLAWQIPSFVAKERDLSLPDRAGEVGKEKTKMEGGTPLKSTPAPLQRFVSKTCKTPNRTNTQSNPFLEAAIMPKWDLYGPKAHQIMKKMDNEPSNNEGLNGGKGILDPFFVIEAVSSRHGKKKGLGYLG</sequence>